<dbReference type="PANTHER" id="PTHR43462">
    <property type="entry name" value="ALANYL-TRNA EDITING PROTEIN"/>
    <property type="match status" value="1"/>
</dbReference>
<feature type="domain" description="Alanyl-tRNA synthetase class IIc N-terminal" evidence="1">
    <location>
        <begin position="4"/>
        <end position="96"/>
    </location>
</feature>
<accession>A0A803MVE6</accession>
<dbReference type="GO" id="GO:0005524">
    <property type="term" value="F:ATP binding"/>
    <property type="evidence" value="ECO:0007669"/>
    <property type="project" value="InterPro"/>
</dbReference>
<dbReference type="Pfam" id="PF01411">
    <property type="entry name" value="tRNA-synt_2c"/>
    <property type="match status" value="1"/>
</dbReference>
<dbReference type="Gene3D" id="3.30.980.10">
    <property type="entry name" value="Threonyl-trna Synthetase, Chain A, domain 2"/>
    <property type="match status" value="1"/>
</dbReference>
<evidence type="ECO:0000313" key="2">
    <source>
        <dbReference type="EnsemblPlants" id="AUR62035873-RA:cds"/>
    </source>
</evidence>
<dbReference type="AlphaFoldDB" id="A0A803MVE6"/>
<keyword evidence="3" id="KW-1185">Reference proteome</keyword>
<proteinExistence type="predicted"/>
<dbReference type="Gene3D" id="2.40.30.130">
    <property type="match status" value="1"/>
</dbReference>
<organism evidence="2 3">
    <name type="scientific">Chenopodium quinoa</name>
    <name type="common">Quinoa</name>
    <dbReference type="NCBI Taxonomy" id="63459"/>
    <lineage>
        <taxon>Eukaryota</taxon>
        <taxon>Viridiplantae</taxon>
        <taxon>Streptophyta</taxon>
        <taxon>Embryophyta</taxon>
        <taxon>Tracheophyta</taxon>
        <taxon>Spermatophyta</taxon>
        <taxon>Magnoliopsida</taxon>
        <taxon>eudicotyledons</taxon>
        <taxon>Gunneridae</taxon>
        <taxon>Pentapetalae</taxon>
        <taxon>Caryophyllales</taxon>
        <taxon>Chenopodiaceae</taxon>
        <taxon>Chenopodioideae</taxon>
        <taxon>Atripliceae</taxon>
        <taxon>Chenopodium</taxon>
    </lineage>
</organism>
<dbReference type="InterPro" id="IPR051335">
    <property type="entry name" value="Alanyl-tRNA_Editing_Enzymes"/>
</dbReference>
<dbReference type="GO" id="GO:0006419">
    <property type="term" value="P:alanyl-tRNA aminoacylation"/>
    <property type="evidence" value="ECO:0007669"/>
    <property type="project" value="InterPro"/>
</dbReference>
<evidence type="ECO:0000313" key="3">
    <source>
        <dbReference type="Proteomes" id="UP000596660"/>
    </source>
</evidence>
<dbReference type="InterPro" id="IPR009000">
    <property type="entry name" value="Transl_B-barrel_sf"/>
</dbReference>
<dbReference type="Gramene" id="AUR62035873-RA">
    <property type="protein sequence ID" value="AUR62035873-RA:cds"/>
    <property type="gene ID" value="AUR62035873"/>
</dbReference>
<dbReference type="InterPro" id="IPR018163">
    <property type="entry name" value="Thr/Ala-tRNA-synth_IIc_edit"/>
</dbReference>
<sequence>MLKLHSEATFLSHLQTDDGRQAMILDSTIFYPQGGGQPSDTGLITNINSSFKFVVDDVRNKDGIVYHYGHVETLKGNDESEWDIKSGTIVYLHVDETRRNLNSRLHSAGHVLDIAIHNVGLGHLEPGKAYHFPDGPFVEYKGTIPQTELQNKLEQLERDANVQISRGEKVFVAVLPYDEAAEMCGGQLPDYIPKVKKFS</sequence>
<dbReference type="EnsemblPlants" id="AUR62035873-RA">
    <property type="protein sequence ID" value="AUR62035873-RA:cds"/>
    <property type="gene ID" value="AUR62035873"/>
</dbReference>
<dbReference type="SUPFAM" id="SSF55186">
    <property type="entry name" value="ThrRS/AlaRS common domain"/>
    <property type="match status" value="1"/>
</dbReference>
<name>A0A803MVE6_CHEQI</name>
<dbReference type="InterPro" id="IPR018164">
    <property type="entry name" value="Ala-tRNA-synth_IIc_N"/>
</dbReference>
<reference evidence="2" key="2">
    <citation type="submission" date="2021-03" db="UniProtKB">
        <authorList>
            <consortium name="EnsemblPlants"/>
        </authorList>
    </citation>
    <scope>IDENTIFICATION</scope>
</reference>
<evidence type="ECO:0000259" key="1">
    <source>
        <dbReference type="Pfam" id="PF01411"/>
    </source>
</evidence>
<protein>
    <recommendedName>
        <fullName evidence="1">Alanyl-tRNA synthetase class IIc N-terminal domain-containing protein</fullName>
    </recommendedName>
</protein>
<dbReference type="Proteomes" id="UP000596660">
    <property type="component" value="Unplaced"/>
</dbReference>
<dbReference type="SUPFAM" id="SSF50447">
    <property type="entry name" value="Translation proteins"/>
    <property type="match status" value="1"/>
</dbReference>
<dbReference type="PANTHER" id="PTHR43462:SF2">
    <property type="entry name" value="THREONYL AND ALANYL TRNA SYNTHETASE SECOND ADDITIONAL DOMAIN-CONTAINING PROTEIN"/>
    <property type="match status" value="1"/>
</dbReference>
<reference evidence="2" key="1">
    <citation type="journal article" date="2017" name="Nature">
        <title>The genome of Chenopodium quinoa.</title>
        <authorList>
            <person name="Jarvis D.E."/>
            <person name="Ho Y.S."/>
            <person name="Lightfoot D.J."/>
            <person name="Schmoeckel S.M."/>
            <person name="Li B."/>
            <person name="Borm T.J.A."/>
            <person name="Ohyanagi H."/>
            <person name="Mineta K."/>
            <person name="Michell C.T."/>
            <person name="Saber N."/>
            <person name="Kharbatia N.M."/>
            <person name="Rupper R.R."/>
            <person name="Sharp A.R."/>
            <person name="Dally N."/>
            <person name="Boughton B.A."/>
            <person name="Woo Y.H."/>
            <person name="Gao G."/>
            <person name="Schijlen E.G.W.M."/>
            <person name="Guo X."/>
            <person name="Momin A.A."/>
            <person name="Negrao S."/>
            <person name="Al-Babili S."/>
            <person name="Gehring C."/>
            <person name="Roessner U."/>
            <person name="Jung C."/>
            <person name="Murphy K."/>
            <person name="Arold S.T."/>
            <person name="Gojobori T."/>
            <person name="van der Linden C.G."/>
            <person name="van Loo E.N."/>
            <person name="Jellen E.N."/>
            <person name="Maughan P.J."/>
            <person name="Tester M."/>
        </authorList>
    </citation>
    <scope>NUCLEOTIDE SEQUENCE [LARGE SCALE GENOMIC DNA]</scope>
    <source>
        <strain evidence="2">cv. PI 614886</strain>
    </source>
</reference>
<dbReference type="OMA" id="DESEWDI"/>
<dbReference type="GO" id="GO:0004813">
    <property type="term" value="F:alanine-tRNA ligase activity"/>
    <property type="evidence" value="ECO:0007669"/>
    <property type="project" value="InterPro"/>
</dbReference>